<protein>
    <submittedName>
        <fullName evidence="2">DUF262 domain-containing protein</fullName>
    </submittedName>
</protein>
<proteinExistence type="predicted"/>
<evidence type="ECO:0000259" key="1">
    <source>
        <dbReference type="Pfam" id="PF03235"/>
    </source>
</evidence>
<accession>A0A9D1PXG7</accession>
<comment type="caution">
    <text evidence="2">The sequence shown here is derived from an EMBL/GenBank/DDBJ whole genome shotgun (WGS) entry which is preliminary data.</text>
</comment>
<gene>
    <name evidence="2" type="ORF">H9894_10375</name>
</gene>
<organism evidence="2 3">
    <name type="scientific">Candidatus Desulfovibrio intestinipullorum</name>
    <dbReference type="NCBI Taxonomy" id="2838536"/>
    <lineage>
        <taxon>Bacteria</taxon>
        <taxon>Pseudomonadati</taxon>
        <taxon>Thermodesulfobacteriota</taxon>
        <taxon>Desulfovibrionia</taxon>
        <taxon>Desulfovibrionales</taxon>
        <taxon>Desulfovibrionaceae</taxon>
        <taxon>Desulfovibrio</taxon>
    </lineage>
</organism>
<reference evidence="2" key="2">
    <citation type="submission" date="2021-04" db="EMBL/GenBank/DDBJ databases">
        <authorList>
            <person name="Gilroy R."/>
        </authorList>
    </citation>
    <scope>NUCLEOTIDE SEQUENCE</scope>
    <source>
        <strain evidence="2">ChiHecec2B26-446</strain>
    </source>
</reference>
<dbReference type="Pfam" id="PF03235">
    <property type="entry name" value="GmrSD_N"/>
    <property type="match status" value="1"/>
</dbReference>
<dbReference type="PANTHER" id="PTHR39639">
    <property type="entry name" value="CHROMOSOME 16, WHOLE GENOME SHOTGUN SEQUENCE"/>
    <property type="match status" value="1"/>
</dbReference>
<sequence length="212" mass="24422">MHRDNAINMVQVSELEAVMDGSDTSTLPEEKENRIIQSFDTRAIRIDSRSGNVNTLLARLENDEIDLAPYFQRQAGIWNERDQSRLMESLMLCIPVPAFYFDATNDEKWLVVDGLQRLTAIRRFVIAQDLRLSEPEYLREHEGKTFSELPRPLQRAIRGADLVWYLIMPGTPEKVKFDLFRRINTGRLALNAQEIRHALNGKPVTDVFCSTS</sequence>
<dbReference type="Proteomes" id="UP000886752">
    <property type="component" value="Unassembled WGS sequence"/>
</dbReference>
<reference evidence="2" key="1">
    <citation type="journal article" date="2021" name="PeerJ">
        <title>Extensive microbial diversity within the chicken gut microbiome revealed by metagenomics and culture.</title>
        <authorList>
            <person name="Gilroy R."/>
            <person name="Ravi A."/>
            <person name="Getino M."/>
            <person name="Pursley I."/>
            <person name="Horton D.L."/>
            <person name="Alikhan N.F."/>
            <person name="Baker D."/>
            <person name="Gharbi K."/>
            <person name="Hall N."/>
            <person name="Watson M."/>
            <person name="Adriaenssens E.M."/>
            <person name="Foster-Nyarko E."/>
            <person name="Jarju S."/>
            <person name="Secka A."/>
            <person name="Antonio M."/>
            <person name="Oren A."/>
            <person name="Chaudhuri R.R."/>
            <person name="La Ragione R."/>
            <person name="Hildebrand F."/>
            <person name="Pallen M.J."/>
        </authorList>
    </citation>
    <scope>NUCLEOTIDE SEQUENCE</scope>
    <source>
        <strain evidence="2">ChiHecec2B26-446</strain>
    </source>
</reference>
<name>A0A9D1PXG7_9BACT</name>
<dbReference type="AlphaFoldDB" id="A0A9D1PXG7"/>
<evidence type="ECO:0000313" key="2">
    <source>
        <dbReference type="EMBL" id="HIW01572.1"/>
    </source>
</evidence>
<dbReference type="InterPro" id="IPR004919">
    <property type="entry name" value="GmrSD_N"/>
</dbReference>
<evidence type="ECO:0000313" key="3">
    <source>
        <dbReference type="Proteomes" id="UP000886752"/>
    </source>
</evidence>
<dbReference type="PANTHER" id="PTHR39639:SF1">
    <property type="entry name" value="DUF262 DOMAIN-CONTAINING PROTEIN"/>
    <property type="match status" value="1"/>
</dbReference>
<feature type="domain" description="GmrSD restriction endonucleases N-terminal" evidence="1">
    <location>
        <begin position="62"/>
        <end position="198"/>
    </location>
</feature>
<dbReference type="EMBL" id="DXHV01000083">
    <property type="protein sequence ID" value="HIW01572.1"/>
    <property type="molecule type" value="Genomic_DNA"/>
</dbReference>